<keyword evidence="2" id="KW-1185">Reference proteome</keyword>
<name>A0ABR1ZDK4_9ROSI</name>
<dbReference type="EMBL" id="JBBPBM010002497">
    <property type="protein sequence ID" value="KAK8478395.1"/>
    <property type="molecule type" value="Genomic_DNA"/>
</dbReference>
<dbReference type="PROSITE" id="PS51387">
    <property type="entry name" value="FAD_PCMH"/>
    <property type="match status" value="1"/>
</dbReference>
<dbReference type="Gene3D" id="3.40.462.20">
    <property type="match status" value="1"/>
</dbReference>
<dbReference type="InterPro" id="IPR006094">
    <property type="entry name" value="Oxid_FAD_bind_N"/>
</dbReference>
<accession>A0ABR1ZDK4</accession>
<dbReference type="PANTHER" id="PTHR32448">
    <property type="entry name" value="OS08G0158400 PROTEIN"/>
    <property type="match status" value="1"/>
</dbReference>
<comment type="caution">
    <text evidence="1">The sequence shown here is derived from an EMBL/GenBank/DDBJ whole genome shotgun (WGS) entry which is preliminary data.</text>
</comment>
<dbReference type="InterPro" id="IPR012951">
    <property type="entry name" value="BBE"/>
</dbReference>
<dbReference type="Pfam" id="PF08031">
    <property type="entry name" value="BBE"/>
    <property type="match status" value="1"/>
</dbReference>
<organism evidence="1 2">
    <name type="scientific">Hibiscus sabdariffa</name>
    <name type="common">roselle</name>
    <dbReference type="NCBI Taxonomy" id="183260"/>
    <lineage>
        <taxon>Eukaryota</taxon>
        <taxon>Viridiplantae</taxon>
        <taxon>Streptophyta</taxon>
        <taxon>Embryophyta</taxon>
        <taxon>Tracheophyta</taxon>
        <taxon>Spermatophyta</taxon>
        <taxon>Magnoliopsida</taxon>
        <taxon>eudicotyledons</taxon>
        <taxon>Gunneridae</taxon>
        <taxon>Pentapetalae</taxon>
        <taxon>rosids</taxon>
        <taxon>malvids</taxon>
        <taxon>Malvales</taxon>
        <taxon>Malvaceae</taxon>
        <taxon>Malvoideae</taxon>
        <taxon>Hibiscus</taxon>
    </lineage>
</organism>
<dbReference type="InterPro" id="IPR016169">
    <property type="entry name" value="FAD-bd_PCMH_sub2"/>
</dbReference>
<evidence type="ECO:0000313" key="1">
    <source>
        <dbReference type="EMBL" id="KAK8478395.1"/>
    </source>
</evidence>
<sequence>MKSTQFSMLIPLVLAALFSFSMAALPHENFLHCLSLRSNDSSSISRVIFTRRNSSYESILEARIHNLRFNSTDTPKPLVLVTPTLISHIQATVYCSRKHGLQTRTRSGGHDYEGLSFVARVPFVVIDLINFRSVDIDVENRVAWVQAGAILGELYYRIQENSRTLAFPGGVFYTIGLGGYISGGGFGLLFRKYGTAGDNVVDVQFIDVNGRVLDRESMGEDLFWAIRGGGGGSFGIVLSWKLRLVPVPANVTVFTVSRTLEQNATALIHRWQSVAPDLPDEVYPSVQLRAINSTQDGSRTVVASFVSMFLGSIDDLLPLMEQRFPELGLTRQDCTEMSWAESILFNNGIQNQPLEILLNRTYSNPIITPYYKIKSDYVKQPVSETGLNGLFSRLTEEVASSTVIILFAYGGIMNRIPENATPFPHRAGNLYKIFYNVGWLEDGEVEAERRIEWARRTYNYMSPFVSKSPREAYINYRDLDIGSNNIGYTSYGQASVWGHKYFKDNFDRLVQGNCGGGGSFGIVLAWKLNLVPVPATVTAFTVTRTLEQNATGEAAAPTIVVFVAYSGIMDRMRHRAGKKKITYTPKDTSIGLEGLIVT</sequence>
<dbReference type="Gene3D" id="3.30.465.10">
    <property type="match status" value="2"/>
</dbReference>
<reference evidence="1 2" key="1">
    <citation type="journal article" date="2024" name="G3 (Bethesda)">
        <title>Genome assembly of Hibiscus sabdariffa L. provides insights into metabolisms of medicinal natural products.</title>
        <authorList>
            <person name="Kim T."/>
        </authorList>
    </citation>
    <scope>NUCLEOTIDE SEQUENCE [LARGE SCALE GENOMIC DNA]</scope>
    <source>
        <strain evidence="1">TK-2024</strain>
        <tissue evidence="1">Old leaves</tissue>
    </source>
</reference>
<dbReference type="Pfam" id="PF01565">
    <property type="entry name" value="FAD_binding_4"/>
    <property type="match status" value="1"/>
</dbReference>
<protein>
    <submittedName>
        <fullName evidence="1">Uncharacterized protein</fullName>
    </submittedName>
</protein>
<dbReference type="InterPro" id="IPR016167">
    <property type="entry name" value="FAD-bd_PCMH_sub1"/>
</dbReference>
<dbReference type="SUPFAM" id="SSF56176">
    <property type="entry name" value="FAD-binding/transporter-associated domain-like"/>
    <property type="match status" value="1"/>
</dbReference>
<dbReference type="Gene3D" id="3.30.43.10">
    <property type="entry name" value="Uridine Diphospho-n-acetylenolpyruvylglucosamine Reductase, domain 2"/>
    <property type="match status" value="1"/>
</dbReference>
<proteinExistence type="predicted"/>
<dbReference type="Proteomes" id="UP001472677">
    <property type="component" value="Unassembled WGS sequence"/>
</dbReference>
<dbReference type="InterPro" id="IPR016166">
    <property type="entry name" value="FAD-bd_PCMH"/>
</dbReference>
<dbReference type="InterPro" id="IPR036318">
    <property type="entry name" value="FAD-bd_PCMH-like_sf"/>
</dbReference>
<gene>
    <name evidence="1" type="ORF">V6N12_044909</name>
</gene>
<evidence type="ECO:0000313" key="2">
    <source>
        <dbReference type="Proteomes" id="UP001472677"/>
    </source>
</evidence>